<evidence type="ECO:0000313" key="4">
    <source>
        <dbReference type="Proteomes" id="UP001178507"/>
    </source>
</evidence>
<dbReference type="Proteomes" id="UP001178507">
    <property type="component" value="Unassembled WGS sequence"/>
</dbReference>
<dbReference type="NCBIfam" id="TIGR00756">
    <property type="entry name" value="PPR"/>
    <property type="match status" value="1"/>
</dbReference>
<dbReference type="InterPro" id="IPR011990">
    <property type="entry name" value="TPR-like_helical_dom_sf"/>
</dbReference>
<reference evidence="3" key="1">
    <citation type="submission" date="2023-08" db="EMBL/GenBank/DDBJ databases">
        <authorList>
            <person name="Chen Y."/>
            <person name="Shah S."/>
            <person name="Dougan E. K."/>
            <person name="Thang M."/>
            <person name="Chan C."/>
        </authorList>
    </citation>
    <scope>NUCLEOTIDE SEQUENCE</scope>
</reference>
<evidence type="ECO:0008006" key="5">
    <source>
        <dbReference type="Google" id="ProtNLM"/>
    </source>
</evidence>
<feature type="repeat" description="PPR" evidence="2">
    <location>
        <begin position="112"/>
        <end position="146"/>
    </location>
</feature>
<feature type="repeat" description="PPR" evidence="2">
    <location>
        <begin position="179"/>
        <end position="213"/>
    </location>
</feature>
<comment type="caution">
    <text evidence="3">The sequence shown here is derived from an EMBL/GenBank/DDBJ whole genome shotgun (WGS) entry which is preliminary data.</text>
</comment>
<proteinExistence type="predicted"/>
<name>A0AA36NHV1_9DINO</name>
<dbReference type="PANTHER" id="PTHR47447:SF17">
    <property type="entry name" value="OS12G0638900 PROTEIN"/>
    <property type="match status" value="1"/>
</dbReference>
<sequence length="545" mass="59917">MGVLLEYLAACWSEPGFGQHLHFHSTGESWRHSGRLLADLRTQRCDDLVLFNGVLSSLERSCRWRLAVSALDARKRGPEAVSRVSFNACLGALQRGSQLDQGLRFLEQFQPDVVSFTALLRACARLARWEVALSQLVAMESRKLKPDLIARNAALSACAEAMQWPRCLALLAEAADGADGVSCNAVLKAFEKSMQWERALDLYSHMGQLGKTRSLVTCNTVLSTCQKSGQWERTLDCFREMKELQILPDLISLNAVLGAAKRGAAWQSSWQLLEDAGRQRIRRDAISLLEAFAAFAESESEPSPRVGAALCELRAEVRDLSRPSLKEVERPLGLAVTVCDALLAYGVASDAPSAACLGRYVLRPVLRRLRKEAAEGEDSAVLERQHSLGAQLTAQALKVLAGAESSAWQSTARLAPARALQSASARGSRASEVSSSRIVAWLAHRLDSDSPLDPCRGRLGGAIAETEPSQWLRPVEVEHDRSSHAERQSLLALMRLEQRKSDFAHFSGVVRLYVTHTLCISCLAACFQYKELHPMVRLCVSFSVL</sequence>
<gene>
    <name evidence="3" type="ORF">EVOR1521_LOCUS29368</name>
</gene>
<protein>
    <recommendedName>
        <fullName evidence="5">Pentatricopeptide repeat-containing protein, chloroplastic</fullName>
    </recommendedName>
</protein>
<dbReference type="PROSITE" id="PS51375">
    <property type="entry name" value="PPR"/>
    <property type="match status" value="3"/>
</dbReference>
<accession>A0AA36NHV1</accession>
<dbReference type="Gene3D" id="1.25.40.10">
    <property type="entry name" value="Tetratricopeptide repeat domain"/>
    <property type="match status" value="2"/>
</dbReference>
<evidence type="ECO:0000256" key="1">
    <source>
        <dbReference type="ARBA" id="ARBA00022737"/>
    </source>
</evidence>
<evidence type="ECO:0000256" key="2">
    <source>
        <dbReference type="PROSITE-ProRule" id="PRU00708"/>
    </source>
</evidence>
<dbReference type="Pfam" id="PF13812">
    <property type="entry name" value="PPR_3"/>
    <property type="match status" value="2"/>
</dbReference>
<dbReference type="InterPro" id="IPR002885">
    <property type="entry name" value="PPR_rpt"/>
</dbReference>
<dbReference type="AlphaFoldDB" id="A0AA36NHV1"/>
<feature type="repeat" description="PPR" evidence="2">
    <location>
        <begin position="214"/>
        <end position="248"/>
    </location>
</feature>
<dbReference type="Pfam" id="PF01535">
    <property type="entry name" value="PPR"/>
    <property type="match status" value="1"/>
</dbReference>
<keyword evidence="1" id="KW-0677">Repeat</keyword>
<dbReference type="PANTHER" id="PTHR47447">
    <property type="entry name" value="OS03G0856100 PROTEIN"/>
    <property type="match status" value="1"/>
</dbReference>
<keyword evidence="4" id="KW-1185">Reference proteome</keyword>
<organism evidence="3 4">
    <name type="scientific">Effrenium voratum</name>
    <dbReference type="NCBI Taxonomy" id="2562239"/>
    <lineage>
        <taxon>Eukaryota</taxon>
        <taxon>Sar</taxon>
        <taxon>Alveolata</taxon>
        <taxon>Dinophyceae</taxon>
        <taxon>Suessiales</taxon>
        <taxon>Symbiodiniaceae</taxon>
        <taxon>Effrenium</taxon>
    </lineage>
</organism>
<dbReference type="EMBL" id="CAUJNA010003688">
    <property type="protein sequence ID" value="CAJ1407752.1"/>
    <property type="molecule type" value="Genomic_DNA"/>
</dbReference>
<evidence type="ECO:0000313" key="3">
    <source>
        <dbReference type="EMBL" id="CAJ1407752.1"/>
    </source>
</evidence>